<comment type="caution">
    <text evidence="7">The sequence shown here is derived from an EMBL/GenBank/DDBJ whole genome shotgun (WGS) entry which is preliminary data.</text>
</comment>
<dbReference type="InterPro" id="IPR013324">
    <property type="entry name" value="RNA_pol_sigma_r3/r4-like"/>
</dbReference>
<feature type="domain" description="RNA polymerase sigma factor 70 region 4 type 2" evidence="6">
    <location>
        <begin position="121"/>
        <end position="172"/>
    </location>
</feature>
<dbReference type="EMBL" id="JACYTQ010000002">
    <property type="protein sequence ID" value="MBD8488109.1"/>
    <property type="molecule type" value="Genomic_DNA"/>
</dbReference>
<protein>
    <submittedName>
        <fullName evidence="7">RNA polymerase sigma-70 factor</fullName>
    </submittedName>
</protein>
<evidence type="ECO:0000256" key="2">
    <source>
        <dbReference type="ARBA" id="ARBA00023015"/>
    </source>
</evidence>
<keyword evidence="3" id="KW-0731">Sigma factor</keyword>
<dbReference type="Proteomes" id="UP000647133">
    <property type="component" value="Unassembled WGS sequence"/>
</dbReference>
<evidence type="ECO:0000313" key="7">
    <source>
        <dbReference type="EMBL" id="MBD8488109.1"/>
    </source>
</evidence>
<dbReference type="Gene3D" id="1.10.10.10">
    <property type="entry name" value="Winged helix-like DNA-binding domain superfamily/Winged helix DNA-binding domain"/>
    <property type="match status" value="1"/>
</dbReference>
<sequence>MANHINKAAQNQEMANLSDLETIFYAYHRKLVYFAFQYLKDQDLSEDVVQEVFIKLSQNDLLLRQDRLAIQHYLYKAVKNKCFNLIRDQKVHDRVKEQLTESEWDDQTIIHKIIQSEVIAELYAAISSLPEKCQEISRMGYLHGKTNQEIAQELGVSVNTVKTQKQRGLKLLRHKLNPEALGCLLMMVEQL</sequence>
<dbReference type="InterPro" id="IPR007627">
    <property type="entry name" value="RNA_pol_sigma70_r2"/>
</dbReference>
<proteinExistence type="inferred from homology"/>
<dbReference type="Gene3D" id="1.10.1740.10">
    <property type="match status" value="1"/>
</dbReference>
<dbReference type="Pfam" id="PF04542">
    <property type="entry name" value="Sigma70_r2"/>
    <property type="match status" value="1"/>
</dbReference>
<dbReference type="InterPro" id="IPR014284">
    <property type="entry name" value="RNA_pol_sigma-70_dom"/>
</dbReference>
<comment type="similarity">
    <text evidence="1">Belongs to the sigma-70 factor family. ECF subfamily.</text>
</comment>
<dbReference type="InterPro" id="IPR014327">
    <property type="entry name" value="RNA_pol_sigma70_bacteroid"/>
</dbReference>
<organism evidence="7 8">
    <name type="scientific">Echinicola arenosa</name>
    <dbReference type="NCBI Taxonomy" id="2774144"/>
    <lineage>
        <taxon>Bacteria</taxon>
        <taxon>Pseudomonadati</taxon>
        <taxon>Bacteroidota</taxon>
        <taxon>Cytophagia</taxon>
        <taxon>Cytophagales</taxon>
        <taxon>Cyclobacteriaceae</taxon>
        <taxon>Echinicola</taxon>
    </lineage>
</organism>
<keyword evidence="4" id="KW-0804">Transcription</keyword>
<dbReference type="InterPro" id="IPR013249">
    <property type="entry name" value="RNA_pol_sigma70_r4_t2"/>
</dbReference>
<dbReference type="NCBIfam" id="TIGR02985">
    <property type="entry name" value="Sig70_bacteroi1"/>
    <property type="match status" value="1"/>
</dbReference>
<evidence type="ECO:0000256" key="3">
    <source>
        <dbReference type="ARBA" id="ARBA00023082"/>
    </source>
</evidence>
<dbReference type="SUPFAM" id="SSF88659">
    <property type="entry name" value="Sigma3 and sigma4 domains of RNA polymerase sigma factors"/>
    <property type="match status" value="1"/>
</dbReference>
<dbReference type="PANTHER" id="PTHR43133:SF46">
    <property type="entry name" value="RNA POLYMERASE SIGMA-70 FACTOR ECF SUBFAMILY"/>
    <property type="match status" value="1"/>
</dbReference>
<dbReference type="Pfam" id="PF08281">
    <property type="entry name" value="Sigma70_r4_2"/>
    <property type="match status" value="1"/>
</dbReference>
<evidence type="ECO:0000313" key="8">
    <source>
        <dbReference type="Proteomes" id="UP000647133"/>
    </source>
</evidence>
<name>A0ABR9AHX0_9BACT</name>
<gene>
    <name evidence="7" type="ORF">IFO69_05055</name>
</gene>
<dbReference type="NCBIfam" id="TIGR02937">
    <property type="entry name" value="sigma70-ECF"/>
    <property type="match status" value="1"/>
</dbReference>
<dbReference type="InterPro" id="IPR039425">
    <property type="entry name" value="RNA_pol_sigma-70-like"/>
</dbReference>
<dbReference type="CDD" id="cd06171">
    <property type="entry name" value="Sigma70_r4"/>
    <property type="match status" value="1"/>
</dbReference>
<keyword evidence="2" id="KW-0805">Transcription regulation</keyword>
<reference evidence="7 8" key="1">
    <citation type="submission" date="2020-09" db="EMBL/GenBank/DDBJ databases">
        <title>Echinicola sp. CAU 1574 isolated from sand of Sido Beach.</title>
        <authorList>
            <person name="Kim W."/>
        </authorList>
    </citation>
    <scope>NUCLEOTIDE SEQUENCE [LARGE SCALE GENOMIC DNA]</scope>
    <source>
        <strain evidence="7 8">CAU 1574</strain>
    </source>
</reference>
<evidence type="ECO:0000256" key="1">
    <source>
        <dbReference type="ARBA" id="ARBA00010641"/>
    </source>
</evidence>
<dbReference type="RefSeq" id="WP_192009005.1">
    <property type="nucleotide sequence ID" value="NZ_JACYTQ010000002.1"/>
</dbReference>
<feature type="domain" description="RNA polymerase sigma-70 region 2" evidence="5">
    <location>
        <begin position="26"/>
        <end position="90"/>
    </location>
</feature>
<dbReference type="InterPro" id="IPR036388">
    <property type="entry name" value="WH-like_DNA-bd_sf"/>
</dbReference>
<dbReference type="PANTHER" id="PTHR43133">
    <property type="entry name" value="RNA POLYMERASE ECF-TYPE SIGMA FACTO"/>
    <property type="match status" value="1"/>
</dbReference>
<dbReference type="InterPro" id="IPR013325">
    <property type="entry name" value="RNA_pol_sigma_r2"/>
</dbReference>
<evidence type="ECO:0000259" key="5">
    <source>
        <dbReference type="Pfam" id="PF04542"/>
    </source>
</evidence>
<keyword evidence="8" id="KW-1185">Reference proteome</keyword>
<evidence type="ECO:0000256" key="4">
    <source>
        <dbReference type="ARBA" id="ARBA00023163"/>
    </source>
</evidence>
<accession>A0ABR9AHX0</accession>
<dbReference type="SUPFAM" id="SSF88946">
    <property type="entry name" value="Sigma2 domain of RNA polymerase sigma factors"/>
    <property type="match status" value="1"/>
</dbReference>
<evidence type="ECO:0000259" key="6">
    <source>
        <dbReference type="Pfam" id="PF08281"/>
    </source>
</evidence>